<dbReference type="CDD" id="cd18790">
    <property type="entry name" value="SF2_C_UvrB"/>
    <property type="match status" value="1"/>
</dbReference>
<evidence type="ECO:0000313" key="20">
    <source>
        <dbReference type="Proteomes" id="UP000269923"/>
    </source>
</evidence>
<dbReference type="GO" id="GO:0009432">
    <property type="term" value="P:SOS response"/>
    <property type="evidence" value="ECO:0007669"/>
    <property type="project" value="UniProtKB-UniRule"/>
</dbReference>
<dbReference type="InterPro" id="IPR036876">
    <property type="entry name" value="UVR_dom_sf"/>
</dbReference>
<evidence type="ECO:0000256" key="7">
    <source>
        <dbReference type="ARBA" id="ARBA00022840"/>
    </source>
</evidence>
<evidence type="ECO:0000256" key="11">
    <source>
        <dbReference type="ARBA" id="ARBA00026033"/>
    </source>
</evidence>
<dbReference type="GO" id="GO:0003677">
    <property type="term" value="F:DNA binding"/>
    <property type="evidence" value="ECO:0007669"/>
    <property type="project" value="UniProtKB-UniRule"/>
</dbReference>
<reference evidence="19 20" key="1">
    <citation type="submission" date="2018-11" db="EMBL/GenBank/DDBJ databases">
        <title>Genomes From Bacteria Associated with the Canine Oral Cavity: a Test Case for Automated Genome-Based Taxonomic Assignment.</title>
        <authorList>
            <person name="Coil D.A."/>
            <person name="Jospin G."/>
            <person name="Darling A.E."/>
            <person name="Wallis C."/>
            <person name="Davis I.J."/>
            <person name="Harris S."/>
            <person name="Eisen J.A."/>
            <person name="Holcombe L.J."/>
            <person name="O'Flynn C."/>
        </authorList>
    </citation>
    <scope>NUCLEOTIDE SEQUENCE [LARGE SCALE GENOMIC DNA]</scope>
    <source>
        <strain evidence="19 20">COT-280</strain>
    </source>
</reference>
<dbReference type="GO" id="GO:0009380">
    <property type="term" value="C:excinuclease repair complex"/>
    <property type="evidence" value="ECO:0007669"/>
    <property type="project" value="InterPro"/>
</dbReference>
<feature type="binding site" evidence="13">
    <location>
        <begin position="45"/>
        <end position="52"/>
    </location>
    <ligand>
        <name>ATP</name>
        <dbReference type="ChEBI" id="CHEBI:30616"/>
    </ligand>
</feature>
<dbReference type="Pfam" id="PF04851">
    <property type="entry name" value="ResIII"/>
    <property type="match status" value="1"/>
</dbReference>
<dbReference type="PROSITE" id="PS51192">
    <property type="entry name" value="HELICASE_ATP_BIND_1"/>
    <property type="match status" value="1"/>
</dbReference>
<evidence type="ECO:0000259" key="16">
    <source>
        <dbReference type="PROSITE" id="PS50151"/>
    </source>
</evidence>
<keyword evidence="9 13" id="KW-0234">DNA repair</keyword>
<keyword evidence="4 13" id="KW-0547">Nucleotide-binding</keyword>
<dbReference type="InterPro" id="IPR001943">
    <property type="entry name" value="UVR_dom"/>
</dbReference>
<dbReference type="PANTHER" id="PTHR24029:SF0">
    <property type="entry name" value="UVRABC SYSTEM PROTEIN B"/>
    <property type="match status" value="1"/>
</dbReference>
<evidence type="ECO:0000256" key="8">
    <source>
        <dbReference type="ARBA" id="ARBA00022881"/>
    </source>
</evidence>
<evidence type="ECO:0000256" key="4">
    <source>
        <dbReference type="ARBA" id="ARBA00022741"/>
    </source>
</evidence>
<evidence type="ECO:0000256" key="9">
    <source>
        <dbReference type="ARBA" id="ARBA00023204"/>
    </source>
</evidence>
<proteinExistence type="inferred from homology"/>
<comment type="similarity">
    <text evidence="2 13 14">Belongs to the UvrB family.</text>
</comment>
<comment type="subcellular location">
    <subcellularLocation>
        <location evidence="1 13 14">Cytoplasm</location>
    </subcellularLocation>
</comment>
<dbReference type="EMBL" id="RQYC01000003">
    <property type="protein sequence ID" value="RRD90980.1"/>
    <property type="molecule type" value="Genomic_DNA"/>
</dbReference>
<keyword evidence="10 13" id="KW-0742">SOS response</keyword>
<dbReference type="Pfam" id="PF17757">
    <property type="entry name" value="UvrB_inter"/>
    <property type="match status" value="1"/>
</dbReference>
<evidence type="ECO:0000256" key="10">
    <source>
        <dbReference type="ARBA" id="ARBA00023236"/>
    </source>
</evidence>
<keyword evidence="20" id="KW-1185">Reference proteome</keyword>
<protein>
    <recommendedName>
        <fullName evidence="12 13">UvrABC system protein B</fullName>
        <shortName evidence="13">Protein UvrB</shortName>
    </recommendedName>
    <alternativeName>
        <fullName evidence="13">Excinuclease ABC subunit B</fullName>
    </alternativeName>
</protein>
<keyword evidence="7 13" id="KW-0067">ATP-binding</keyword>
<organism evidence="19 20">
    <name type="scientific">Conchiformibius steedae</name>
    <dbReference type="NCBI Taxonomy" id="153493"/>
    <lineage>
        <taxon>Bacteria</taxon>
        <taxon>Pseudomonadati</taxon>
        <taxon>Pseudomonadota</taxon>
        <taxon>Betaproteobacteria</taxon>
        <taxon>Neisseriales</taxon>
        <taxon>Neisseriaceae</taxon>
        <taxon>Conchiformibius</taxon>
    </lineage>
</organism>
<dbReference type="SMART" id="SM00490">
    <property type="entry name" value="HELICc"/>
    <property type="match status" value="1"/>
</dbReference>
<evidence type="ECO:0000313" key="19">
    <source>
        <dbReference type="EMBL" id="RRD90980.1"/>
    </source>
</evidence>
<dbReference type="NCBIfam" id="NF003673">
    <property type="entry name" value="PRK05298.1"/>
    <property type="match status" value="1"/>
</dbReference>
<dbReference type="NCBIfam" id="TIGR00631">
    <property type="entry name" value="uvrb"/>
    <property type="match status" value="1"/>
</dbReference>
<evidence type="ECO:0000256" key="15">
    <source>
        <dbReference type="SAM" id="Coils"/>
    </source>
</evidence>
<feature type="coiled-coil region" evidence="15">
    <location>
        <begin position="626"/>
        <end position="653"/>
    </location>
</feature>
<evidence type="ECO:0000256" key="6">
    <source>
        <dbReference type="ARBA" id="ARBA00022769"/>
    </source>
</evidence>
<evidence type="ECO:0000256" key="14">
    <source>
        <dbReference type="RuleBase" id="RU003587"/>
    </source>
</evidence>
<sequence>MQILHFPDSPFVLHQPFPPAGDQPTAIAALLEGLADGLSAQTLLGVTGSGKTYTMANVIAQSGRPAIIMAHNKTLAAQLYAEMRGFFPDNAVEYFVSYYDYYQPEAYVPSRDLFIEKDSAINEHIEQMRLSATKNLMTRNDVVIIATVSAIYGIGDPREYQQMILSVKEGDILAREDIVKILVSMQYERGEMDFKRGSFRVRGDSIDIYPAENADIALRISLFDDEIERLDLFDPLSGSPIRRIGRYTVFPSSHYVTPRDTVLRACEAIKAELRERIDFFTQENRPVEQQRIEQRTRFDLEMLYEMGFCKGIENYSRHFSGKAEGEPPPTLLDYLPGNALMFIDESHVTVPQIGAMYKGDAARKQNLVDYGFRLPSARDNRPLKFHEFERIMPQTVFVSATPAQYEAEHASQVVEQVVRPTGLLDPQIIVRPVATQVDDLLAEIRARSDKGERVLVTTLTKRMAEQLTEYYGELGVKVRYLHSDIDTVERVEIIRDLRLGVFDVLVGINLLREGLDIPEVSLVAILDADKEGFLRSHRSLIQTIGRAARNVNGVAILYADKITDSMQSAIDETERRRDKQTAFNQAHGITPQQINKQIKDLIDGVYHDDAPAKNRADPLFGKVISEDDALKEMARLEKAMQQAARDLQFEEAAVLRDQIHALRDRILLEKG</sequence>
<evidence type="ECO:0000259" key="17">
    <source>
        <dbReference type="PROSITE" id="PS51192"/>
    </source>
</evidence>
<evidence type="ECO:0000259" key="18">
    <source>
        <dbReference type="PROSITE" id="PS51194"/>
    </source>
</evidence>
<evidence type="ECO:0000256" key="2">
    <source>
        <dbReference type="ARBA" id="ARBA00008533"/>
    </source>
</evidence>
<dbReference type="AlphaFoldDB" id="A0A3P2A9P3"/>
<feature type="short sequence motif" description="Beta-hairpin" evidence="13">
    <location>
        <begin position="98"/>
        <end position="121"/>
    </location>
</feature>
<dbReference type="GO" id="GO:0005737">
    <property type="term" value="C:cytoplasm"/>
    <property type="evidence" value="ECO:0007669"/>
    <property type="project" value="UniProtKB-SubCell"/>
</dbReference>
<keyword evidence="15" id="KW-0175">Coiled coil</keyword>
<dbReference type="Pfam" id="PF12344">
    <property type="entry name" value="UvrB"/>
    <property type="match status" value="1"/>
</dbReference>
<evidence type="ECO:0000256" key="12">
    <source>
        <dbReference type="ARBA" id="ARBA00029504"/>
    </source>
</evidence>
<dbReference type="GO" id="GO:0009381">
    <property type="term" value="F:excinuclease ABC activity"/>
    <property type="evidence" value="ECO:0007669"/>
    <property type="project" value="UniProtKB-UniRule"/>
</dbReference>
<dbReference type="PANTHER" id="PTHR24029">
    <property type="entry name" value="UVRABC SYSTEM PROTEIN B"/>
    <property type="match status" value="1"/>
</dbReference>
<dbReference type="PROSITE" id="PS50151">
    <property type="entry name" value="UVR"/>
    <property type="match status" value="1"/>
</dbReference>
<dbReference type="GO" id="GO:0016887">
    <property type="term" value="F:ATP hydrolysis activity"/>
    <property type="evidence" value="ECO:0007669"/>
    <property type="project" value="InterPro"/>
</dbReference>
<dbReference type="HAMAP" id="MF_00204">
    <property type="entry name" value="UvrB"/>
    <property type="match status" value="1"/>
</dbReference>
<dbReference type="InterPro" id="IPR041471">
    <property type="entry name" value="UvrB_inter"/>
</dbReference>
<dbReference type="Pfam" id="PF00271">
    <property type="entry name" value="Helicase_C"/>
    <property type="match status" value="1"/>
</dbReference>
<dbReference type="RefSeq" id="WP_124794217.1">
    <property type="nucleotide sequence ID" value="NZ_RQYC01000003.1"/>
</dbReference>
<feature type="domain" description="Helicase ATP-binding" evidence="17">
    <location>
        <begin position="32"/>
        <end position="166"/>
    </location>
</feature>
<keyword evidence="3 13" id="KW-0963">Cytoplasm</keyword>
<feature type="domain" description="Helicase C-terminal" evidence="18">
    <location>
        <begin position="436"/>
        <end position="602"/>
    </location>
</feature>
<dbReference type="STRING" id="1121352.GCA_000620925_00842"/>
<name>A0A3P2A9P3_9NEIS</name>
<keyword evidence="5 13" id="KW-0227">DNA damage</keyword>
<dbReference type="PROSITE" id="PS51194">
    <property type="entry name" value="HELICASE_CTER"/>
    <property type="match status" value="1"/>
</dbReference>
<evidence type="ECO:0000256" key="1">
    <source>
        <dbReference type="ARBA" id="ARBA00004496"/>
    </source>
</evidence>
<evidence type="ECO:0000256" key="13">
    <source>
        <dbReference type="HAMAP-Rule" id="MF_00204"/>
    </source>
</evidence>
<feature type="domain" description="UVR" evidence="16">
    <location>
        <begin position="630"/>
        <end position="665"/>
    </location>
</feature>
<comment type="function">
    <text evidence="13">The UvrABC repair system catalyzes the recognition and processing of DNA lesions. A damage recognition complex composed of 2 UvrA and 2 UvrB subunits scans DNA for abnormalities. Upon binding of the UvrA(2)B(2) complex to a putative damaged site, the DNA wraps around one UvrB monomer. DNA wrap is dependent on ATP binding by UvrB and probably causes local melting of the DNA helix, facilitating insertion of UvrB beta-hairpin between the DNA strands. Then UvrB probes one DNA strand for the presence of a lesion. If a lesion is found the UvrA subunits dissociate and the UvrB-DNA preincision complex is formed. This complex is subsequently bound by UvrC and the second UvrB is released. If no lesion is found, the DNA wraps around the other UvrB subunit that will check the other stand for damage.</text>
</comment>
<comment type="subunit">
    <text evidence="11 13 14">Forms a heterotetramer with UvrA during the search for lesions. Interacts with UvrC in an incision complex.</text>
</comment>
<gene>
    <name evidence="13 19" type="primary">uvrB</name>
    <name evidence="19" type="ORF">EII21_03235</name>
</gene>
<dbReference type="InterPro" id="IPR004807">
    <property type="entry name" value="UvrB"/>
</dbReference>
<dbReference type="SUPFAM" id="SSF46600">
    <property type="entry name" value="C-terminal UvrC-binding domain of UvrB"/>
    <property type="match status" value="1"/>
</dbReference>
<dbReference type="InterPro" id="IPR027417">
    <property type="entry name" value="P-loop_NTPase"/>
</dbReference>
<dbReference type="CDD" id="cd17916">
    <property type="entry name" value="DEXHc_UvrB"/>
    <property type="match status" value="1"/>
</dbReference>
<dbReference type="Gene3D" id="3.40.50.300">
    <property type="entry name" value="P-loop containing nucleotide triphosphate hydrolases"/>
    <property type="match status" value="3"/>
</dbReference>
<accession>A0A3P2A9P3</accession>
<comment type="caution">
    <text evidence="19">The sequence shown here is derived from an EMBL/GenBank/DDBJ whole genome shotgun (WGS) entry which is preliminary data.</text>
</comment>
<evidence type="ECO:0000256" key="5">
    <source>
        <dbReference type="ARBA" id="ARBA00022763"/>
    </source>
</evidence>
<dbReference type="Gene3D" id="4.10.860.10">
    <property type="entry name" value="UVR domain"/>
    <property type="match status" value="1"/>
</dbReference>
<dbReference type="SMART" id="SM00487">
    <property type="entry name" value="DEXDc"/>
    <property type="match status" value="1"/>
</dbReference>
<dbReference type="SUPFAM" id="SSF52540">
    <property type="entry name" value="P-loop containing nucleoside triphosphate hydrolases"/>
    <property type="match status" value="2"/>
</dbReference>
<keyword evidence="8 13" id="KW-0267">Excision nuclease</keyword>
<dbReference type="InterPro" id="IPR001650">
    <property type="entry name" value="Helicase_C-like"/>
</dbReference>
<dbReference type="Pfam" id="PF02151">
    <property type="entry name" value="UVR"/>
    <property type="match status" value="1"/>
</dbReference>
<dbReference type="GO" id="GO:0005524">
    <property type="term" value="F:ATP binding"/>
    <property type="evidence" value="ECO:0007669"/>
    <property type="project" value="UniProtKB-UniRule"/>
</dbReference>
<dbReference type="GO" id="GO:0006289">
    <property type="term" value="P:nucleotide-excision repair"/>
    <property type="evidence" value="ECO:0007669"/>
    <property type="project" value="UniProtKB-UniRule"/>
</dbReference>
<dbReference type="InterPro" id="IPR014001">
    <property type="entry name" value="Helicase_ATP-bd"/>
</dbReference>
<comment type="domain">
    <text evidence="13">The beta-hairpin motif is involved in DNA binding.</text>
</comment>
<keyword evidence="6 13" id="KW-0228">DNA excision</keyword>
<evidence type="ECO:0000256" key="3">
    <source>
        <dbReference type="ARBA" id="ARBA00022490"/>
    </source>
</evidence>
<dbReference type="OrthoDB" id="9806651at2"/>
<dbReference type="Proteomes" id="UP000269923">
    <property type="component" value="Unassembled WGS sequence"/>
</dbReference>
<dbReference type="InterPro" id="IPR024759">
    <property type="entry name" value="UvrB_YAD/RRR_dom"/>
</dbReference>
<dbReference type="InterPro" id="IPR006935">
    <property type="entry name" value="Helicase/UvrB_N"/>
</dbReference>